<dbReference type="Gene3D" id="1.20.1600.10">
    <property type="entry name" value="Outer membrane efflux proteins (OEP)"/>
    <property type="match status" value="1"/>
</dbReference>
<evidence type="ECO:0000313" key="1">
    <source>
        <dbReference type="EMBL" id="SVB44224.1"/>
    </source>
</evidence>
<evidence type="ECO:0008006" key="2">
    <source>
        <dbReference type="Google" id="ProtNLM"/>
    </source>
</evidence>
<dbReference type="EMBL" id="UINC01042077">
    <property type="protein sequence ID" value="SVB44224.1"/>
    <property type="molecule type" value="Genomic_DNA"/>
</dbReference>
<accession>A0A382E264</accession>
<dbReference type="GO" id="GO:0015562">
    <property type="term" value="F:efflux transmembrane transporter activity"/>
    <property type="evidence" value="ECO:0007669"/>
    <property type="project" value="InterPro"/>
</dbReference>
<dbReference type="Pfam" id="PF02321">
    <property type="entry name" value="OEP"/>
    <property type="match status" value="2"/>
</dbReference>
<feature type="non-terminal residue" evidence="1">
    <location>
        <position position="514"/>
    </location>
</feature>
<reference evidence="1" key="1">
    <citation type="submission" date="2018-05" db="EMBL/GenBank/DDBJ databases">
        <authorList>
            <person name="Lanie J.A."/>
            <person name="Ng W.-L."/>
            <person name="Kazmierczak K.M."/>
            <person name="Andrzejewski T.M."/>
            <person name="Davidsen T.M."/>
            <person name="Wayne K.J."/>
            <person name="Tettelin H."/>
            <person name="Glass J.I."/>
            <person name="Rusch D."/>
            <person name="Podicherti R."/>
            <person name="Tsui H.-C.T."/>
            <person name="Winkler M.E."/>
        </authorList>
    </citation>
    <scope>NUCLEOTIDE SEQUENCE</scope>
</reference>
<sequence length="514" mass="57695">MQNLNFLLIDERRRMTHPRLLMSLKKFILGVSAALGLTTANAAEIPSGPITLEQCIQIALENNLDVRISNYQPRLAALNLQGSYGAYDPRLNWGATDSFRESKGRENPLEFTIPTSKTDSFRSNYGLGGILLPSTGMRYSLGFNASETTGTSASDFPFGSYGTGFFASLTQPLLRGAWIDGTRMSIKLNKQQIENSSLAVIRQITQTVSSVELSYYSLIASRENVKVAEETLALTEKNFSNQKRRAEVGTLAKSQLPVLEAELFSQKAQLLSVQNGFADSVNTLRRLLTDDFASAQDKELTTIGELNPVQTVFNRADSWDKALNQRPEILQSKISLENADIRLKYNKNQLYPQLDLRATYGLSGSDNAILQFRDKKPYIARPASFSNAFSDVRGTDYPNYSIGLSFSIPIPNRSARASYKSAQVQKEQAVLQHKDLEQSIMVEIDRLIRDAEYRFEQISVTRQARLSSELALQHETKRYDEGAIENYQVLQAQRDLTNRRYSEINAKVQYLTAL</sequence>
<dbReference type="AlphaFoldDB" id="A0A382E264"/>
<dbReference type="InterPro" id="IPR010131">
    <property type="entry name" value="MdtP/NodT-like"/>
</dbReference>
<proteinExistence type="predicted"/>
<organism evidence="1">
    <name type="scientific">marine metagenome</name>
    <dbReference type="NCBI Taxonomy" id="408172"/>
    <lineage>
        <taxon>unclassified sequences</taxon>
        <taxon>metagenomes</taxon>
        <taxon>ecological metagenomes</taxon>
    </lineage>
</organism>
<dbReference type="SUPFAM" id="SSF56954">
    <property type="entry name" value="Outer membrane efflux proteins (OEP)"/>
    <property type="match status" value="1"/>
</dbReference>
<dbReference type="PANTHER" id="PTHR30203">
    <property type="entry name" value="OUTER MEMBRANE CATION EFFLUX PROTEIN"/>
    <property type="match status" value="1"/>
</dbReference>
<name>A0A382E264_9ZZZZ</name>
<gene>
    <name evidence="1" type="ORF">METZ01_LOCUS197078</name>
</gene>
<dbReference type="InterPro" id="IPR003423">
    <property type="entry name" value="OMP_efflux"/>
</dbReference>
<protein>
    <recommendedName>
        <fullName evidence="2">TolC family protein</fullName>
    </recommendedName>
</protein>